<evidence type="ECO:0000259" key="4">
    <source>
        <dbReference type="PROSITE" id="PS51186"/>
    </source>
</evidence>
<dbReference type="EMBL" id="VCDI01000009">
    <property type="protein sequence ID" value="TLU70979.1"/>
    <property type="molecule type" value="Genomic_DNA"/>
</dbReference>
<sequence length="230" mass="25084">MRGGDRRRRGADRACDRCARRRSGAAQAVSGGRAWCRGSRWRLVAQADRRPAAVNPAPARVRLDAVSAADGGELIRCNLASRDHHHPWATPFTDRRGFEAWFARVCDTTQVARIGREVVTGDVVGVITLSGILRGGFQNAYVGYYGMAGSSGRGLMTEAVGTMCRLAFDGLGLHRLEANIQPGNVASIRLARRLGFRLEGYSPRYLQIGGIWQDHERYALLADEAAFGAT</sequence>
<protein>
    <submittedName>
        <fullName evidence="5">GNAT family N-acetyltransferase</fullName>
    </submittedName>
</protein>
<feature type="domain" description="N-acetyltransferase" evidence="4">
    <location>
        <begin position="61"/>
        <end position="223"/>
    </location>
</feature>
<evidence type="ECO:0000313" key="6">
    <source>
        <dbReference type="Proteomes" id="UP000305654"/>
    </source>
</evidence>
<gene>
    <name evidence="5" type="ORF">FE263_19190</name>
</gene>
<dbReference type="SUPFAM" id="SSF55729">
    <property type="entry name" value="Acyl-CoA N-acyltransferases (Nat)"/>
    <property type="match status" value="1"/>
</dbReference>
<keyword evidence="1 5" id="KW-0808">Transferase</keyword>
<dbReference type="InterPro" id="IPR016181">
    <property type="entry name" value="Acyl_CoA_acyltransferase"/>
</dbReference>
<dbReference type="GO" id="GO:0005737">
    <property type="term" value="C:cytoplasm"/>
    <property type="evidence" value="ECO:0007669"/>
    <property type="project" value="TreeGrafter"/>
</dbReference>
<name>A0A5R9J1Y6_9PROT</name>
<keyword evidence="2" id="KW-0012">Acyltransferase</keyword>
<reference evidence="5 6" key="1">
    <citation type="submission" date="2019-05" db="EMBL/GenBank/DDBJ databases">
        <authorList>
            <person name="Pankratov T."/>
            <person name="Grouzdev D."/>
        </authorList>
    </citation>
    <scope>NUCLEOTIDE SEQUENCE [LARGE SCALE GENOMIC DNA]</scope>
    <source>
        <strain evidence="5 6">KEBCLARHB70R</strain>
    </source>
</reference>
<dbReference type="PROSITE" id="PS51186">
    <property type="entry name" value="GNAT"/>
    <property type="match status" value="1"/>
</dbReference>
<dbReference type="InterPro" id="IPR051531">
    <property type="entry name" value="N-acetyltransferase"/>
</dbReference>
<dbReference type="PANTHER" id="PTHR43792">
    <property type="entry name" value="GNAT FAMILY, PUTATIVE (AFU_ORTHOLOGUE AFUA_3G00765)-RELATED-RELATED"/>
    <property type="match status" value="1"/>
</dbReference>
<dbReference type="Gene3D" id="3.40.630.30">
    <property type="match status" value="1"/>
</dbReference>
<dbReference type="Pfam" id="PF13302">
    <property type="entry name" value="Acetyltransf_3"/>
    <property type="match status" value="1"/>
</dbReference>
<comment type="caution">
    <text evidence="5">The sequence shown here is derived from an EMBL/GenBank/DDBJ whole genome shotgun (WGS) entry which is preliminary data.</text>
</comment>
<evidence type="ECO:0000256" key="1">
    <source>
        <dbReference type="ARBA" id="ARBA00022679"/>
    </source>
</evidence>
<evidence type="ECO:0000313" key="5">
    <source>
        <dbReference type="EMBL" id="TLU70979.1"/>
    </source>
</evidence>
<dbReference type="InterPro" id="IPR000182">
    <property type="entry name" value="GNAT_dom"/>
</dbReference>
<dbReference type="Proteomes" id="UP000305654">
    <property type="component" value="Unassembled WGS sequence"/>
</dbReference>
<organism evidence="5 6">
    <name type="scientific">Lichenicoccus roseus</name>
    <dbReference type="NCBI Taxonomy" id="2683649"/>
    <lineage>
        <taxon>Bacteria</taxon>
        <taxon>Pseudomonadati</taxon>
        <taxon>Pseudomonadota</taxon>
        <taxon>Alphaproteobacteria</taxon>
        <taxon>Acetobacterales</taxon>
        <taxon>Acetobacteraceae</taxon>
        <taxon>Lichenicoccus</taxon>
    </lineage>
</organism>
<dbReference type="PANTHER" id="PTHR43792:SF8">
    <property type="entry name" value="[RIBOSOMAL PROTEIN US5]-ALANINE N-ACETYLTRANSFERASE"/>
    <property type="match status" value="1"/>
</dbReference>
<proteinExistence type="inferred from homology"/>
<dbReference type="OrthoDB" id="9801669at2"/>
<keyword evidence="6" id="KW-1185">Reference proteome</keyword>
<dbReference type="GO" id="GO:0008999">
    <property type="term" value="F:protein-N-terminal-alanine acetyltransferase activity"/>
    <property type="evidence" value="ECO:0007669"/>
    <property type="project" value="TreeGrafter"/>
</dbReference>
<evidence type="ECO:0000256" key="2">
    <source>
        <dbReference type="ARBA" id="ARBA00023315"/>
    </source>
</evidence>
<evidence type="ECO:0000256" key="3">
    <source>
        <dbReference type="ARBA" id="ARBA00038502"/>
    </source>
</evidence>
<dbReference type="AlphaFoldDB" id="A0A5R9J1Y6"/>
<comment type="similarity">
    <text evidence="3">Belongs to the acetyltransferase family. RimJ subfamily.</text>
</comment>
<accession>A0A5R9J1Y6</accession>